<sequence>MRWSLFCIVTIAMILISLFEWPKLKQKPKRDKAVFIMLLLTGWVLSMFDLPNTPGPTSIFKIVFKPLRGLIE</sequence>
<keyword evidence="1" id="KW-0472">Membrane</keyword>
<evidence type="ECO:0000313" key="2">
    <source>
        <dbReference type="EMBL" id="MVQ39518.1"/>
    </source>
</evidence>
<keyword evidence="3" id="KW-1185">Reference proteome</keyword>
<evidence type="ECO:0000256" key="1">
    <source>
        <dbReference type="SAM" id="Phobius"/>
    </source>
</evidence>
<accession>A0ABW9UK37</accession>
<gene>
    <name evidence="2" type="ORF">GON05_33505</name>
</gene>
<evidence type="ECO:0000313" key="3">
    <source>
        <dbReference type="Proteomes" id="UP000467637"/>
    </source>
</evidence>
<dbReference type="Proteomes" id="UP000467637">
    <property type="component" value="Unassembled WGS sequence"/>
</dbReference>
<comment type="caution">
    <text evidence="2">The sequence shown here is derived from an EMBL/GenBank/DDBJ whole genome shotgun (WGS) entry which is preliminary data.</text>
</comment>
<feature type="transmembrane region" description="Helical" evidence="1">
    <location>
        <begin position="6"/>
        <end position="21"/>
    </location>
</feature>
<reference evidence="2 3" key="1">
    <citation type="submission" date="2019-12" db="EMBL/GenBank/DDBJ databases">
        <authorList>
            <person name="Huq M.A."/>
        </authorList>
    </citation>
    <scope>NUCLEOTIDE SEQUENCE [LARGE SCALE GENOMIC DNA]</scope>
    <source>
        <strain evidence="2 3">MAH-34</strain>
    </source>
</reference>
<dbReference type="RefSeq" id="WP_157325674.1">
    <property type="nucleotide sequence ID" value="NZ_WSEM01000034.1"/>
</dbReference>
<protein>
    <submittedName>
        <fullName evidence="2">Uncharacterized protein</fullName>
    </submittedName>
</protein>
<keyword evidence="1" id="KW-1133">Transmembrane helix</keyword>
<organism evidence="2 3">
    <name type="scientific">Paenibacillus anseongense</name>
    <dbReference type="NCBI Taxonomy" id="2682845"/>
    <lineage>
        <taxon>Bacteria</taxon>
        <taxon>Bacillati</taxon>
        <taxon>Bacillota</taxon>
        <taxon>Bacilli</taxon>
        <taxon>Bacillales</taxon>
        <taxon>Paenibacillaceae</taxon>
        <taxon>Paenibacillus</taxon>
    </lineage>
</organism>
<proteinExistence type="predicted"/>
<feature type="transmembrane region" description="Helical" evidence="1">
    <location>
        <begin position="33"/>
        <end position="50"/>
    </location>
</feature>
<dbReference type="EMBL" id="WSEM01000034">
    <property type="protein sequence ID" value="MVQ39518.1"/>
    <property type="molecule type" value="Genomic_DNA"/>
</dbReference>
<name>A0ABW9UK37_9BACL</name>
<keyword evidence="1" id="KW-0812">Transmembrane</keyword>